<dbReference type="EMBL" id="JARIHO010000076">
    <property type="protein sequence ID" value="KAJ7310998.1"/>
    <property type="molecule type" value="Genomic_DNA"/>
</dbReference>
<feature type="non-terminal residue" evidence="1">
    <location>
        <position position="1"/>
    </location>
</feature>
<keyword evidence="2" id="KW-1185">Reference proteome</keyword>
<protein>
    <submittedName>
        <fullName evidence="1">Uncharacterized protein</fullName>
    </submittedName>
</protein>
<feature type="non-terminal residue" evidence="1">
    <location>
        <position position="232"/>
    </location>
</feature>
<dbReference type="AlphaFoldDB" id="A0AAD6Z7K3"/>
<reference evidence="1" key="1">
    <citation type="submission" date="2023-03" db="EMBL/GenBank/DDBJ databases">
        <title>Massive genome expansion in bonnet fungi (Mycena s.s.) driven by repeated elements and novel gene families across ecological guilds.</title>
        <authorList>
            <consortium name="Lawrence Berkeley National Laboratory"/>
            <person name="Harder C.B."/>
            <person name="Miyauchi S."/>
            <person name="Viragh M."/>
            <person name="Kuo A."/>
            <person name="Thoen E."/>
            <person name="Andreopoulos B."/>
            <person name="Lu D."/>
            <person name="Skrede I."/>
            <person name="Drula E."/>
            <person name="Henrissat B."/>
            <person name="Morin E."/>
            <person name="Kohler A."/>
            <person name="Barry K."/>
            <person name="LaButti K."/>
            <person name="Morin E."/>
            <person name="Salamov A."/>
            <person name="Lipzen A."/>
            <person name="Mereny Z."/>
            <person name="Hegedus B."/>
            <person name="Baldrian P."/>
            <person name="Stursova M."/>
            <person name="Weitz H."/>
            <person name="Taylor A."/>
            <person name="Grigoriev I.V."/>
            <person name="Nagy L.G."/>
            <person name="Martin F."/>
            <person name="Kauserud H."/>
        </authorList>
    </citation>
    <scope>NUCLEOTIDE SEQUENCE</scope>
    <source>
        <strain evidence="1">CBHHK002</strain>
    </source>
</reference>
<organism evidence="1 2">
    <name type="scientific">Mycena albidolilacea</name>
    <dbReference type="NCBI Taxonomy" id="1033008"/>
    <lineage>
        <taxon>Eukaryota</taxon>
        <taxon>Fungi</taxon>
        <taxon>Dikarya</taxon>
        <taxon>Basidiomycota</taxon>
        <taxon>Agaricomycotina</taxon>
        <taxon>Agaricomycetes</taxon>
        <taxon>Agaricomycetidae</taxon>
        <taxon>Agaricales</taxon>
        <taxon>Marasmiineae</taxon>
        <taxon>Mycenaceae</taxon>
        <taxon>Mycena</taxon>
    </lineage>
</organism>
<sequence length="232" mass="27084">ESLPYTPPEFHYHISQSRNFHFNLRHWLGENHGDPAVKDFRSKLQEHLLGRLLHPTWSGDSQEFSQEKRNHLLIVNDRIYRHKVLRVNYTSYDVRRGQDSVNPRTQADIMTLAPEGATDGHPFSYARILGVFHCDVVHNDNGTLTAPVPLSFLWVRRFCLDHSFKGGFKRKRFHRIEFLDEQAADAYGFVDPDEVIRASHLIPAFCHGPTDAVAYTTLGRKPDEFDDWRYHY</sequence>
<comment type="caution">
    <text evidence="1">The sequence shown here is derived from an EMBL/GenBank/DDBJ whole genome shotgun (WGS) entry which is preliminary data.</text>
</comment>
<name>A0AAD6Z7K3_9AGAR</name>
<evidence type="ECO:0000313" key="2">
    <source>
        <dbReference type="Proteomes" id="UP001218218"/>
    </source>
</evidence>
<evidence type="ECO:0000313" key="1">
    <source>
        <dbReference type="EMBL" id="KAJ7310998.1"/>
    </source>
</evidence>
<proteinExistence type="predicted"/>
<accession>A0AAD6Z7K3</accession>
<gene>
    <name evidence="1" type="ORF">DFH08DRAFT_652638</name>
</gene>
<dbReference type="Proteomes" id="UP001218218">
    <property type="component" value="Unassembled WGS sequence"/>
</dbReference>